<proteinExistence type="predicted"/>
<evidence type="ECO:0000259" key="3">
    <source>
        <dbReference type="PROSITE" id="PS50006"/>
    </source>
</evidence>
<dbReference type="SUPFAM" id="SSF49879">
    <property type="entry name" value="SMAD/FHA domain"/>
    <property type="match status" value="1"/>
</dbReference>
<comment type="caution">
    <text evidence="4">The sequence shown here is derived from an EMBL/GenBank/DDBJ whole genome shotgun (WGS) entry which is preliminary data.</text>
</comment>
<gene>
    <name evidence="4" type="ORF">Rhal01_03004</name>
</gene>
<dbReference type="SMART" id="SM00240">
    <property type="entry name" value="FHA"/>
    <property type="match status" value="1"/>
</dbReference>
<dbReference type="Gene3D" id="2.60.200.20">
    <property type="match status" value="1"/>
</dbReference>
<keyword evidence="5" id="KW-1185">Reference proteome</keyword>
<dbReference type="InterPro" id="IPR008984">
    <property type="entry name" value="SMAD_FHA_dom_sf"/>
</dbReference>
<dbReference type="RefSeq" id="WP_346189427.1">
    <property type="nucleotide sequence ID" value="NZ_BAABRL010000010.1"/>
</dbReference>
<feature type="domain" description="FHA" evidence="3">
    <location>
        <begin position="25"/>
        <end position="74"/>
    </location>
</feature>
<dbReference type="EMBL" id="BAABRL010000010">
    <property type="protein sequence ID" value="GAA5496818.1"/>
    <property type="molecule type" value="Genomic_DNA"/>
</dbReference>
<feature type="transmembrane region" description="Helical" evidence="2">
    <location>
        <begin position="195"/>
        <end position="214"/>
    </location>
</feature>
<dbReference type="PROSITE" id="PS50006">
    <property type="entry name" value="FHA_DOMAIN"/>
    <property type="match status" value="1"/>
</dbReference>
<feature type="compositionally biased region" description="Acidic residues" evidence="1">
    <location>
        <begin position="125"/>
        <end position="134"/>
    </location>
</feature>
<feature type="region of interest" description="Disordered" evidence="1">
    <location>
        <begin position="108"/>
        <end position="174"/>
    </location>
</feature>
<keyword evidence="2" id="KW-0472">Membrane</keyword>
<protein>
    <recommendedName>
        <fullName evidence="3">FHA domain-containing protein</fullName>
    </recommendedName>
</protein>
<dbReference type="InterPro" id="IPR000253">
    <property type="entry name" value="FHA_dom"/>
</dbReference>
<evidence type="ECO:0000313" key="4">
    <source>
        <dbReference type="EMBL" id="GAA5496818.1"/>
    </source>
</evidence>
<evidence type="ECO:0000256" key="1">
    <source>
        <dbReference type="SAM" id="MobiDB-lite"/>
    </source>
</evidence>
<accession>A0ABP9V2A7</accession>
<name>A0ABP9V2A7_9BACT</name>
<sequence>MPRITITEPGRSPQPYRLKLDRESTSIGRASDNDIRIEAGSASTHHCVMKRVSGGFILEDLKSTNGLKVDDTRFSVIDLEDDLTVHIGDDVEFHFTLSDEELEQLSEEDFTPHEKVQFPSSAAAADEEDDDDFEEAPRKKKQPVAEDLDDDDDDFEEAPRKKAQPKKQPAPVAAAPAAAPSYAAAAPKVPTSNPAATLLFLILCIGAVVLGLVIHHYQDHKTFLFAKPAPEAPAKPAEKPAEAE</sequence>
<dbReference type="Pfam" id="PF00498">
    <property type="entry name" value="FHA"/>
    <property type="match status" value="1"/>
</dbReference>
<feature type="compositionally biased region" description="Acidic residues" evidence="1">
    <location>
        <begin position="146"/>
        <end position="156"/>
    </location>
</feature>
<evidence type="ECO:0000313" key="5">
    <source>
        <dbReference type="Proteomes" id="UP001424741"/>
    </source>
</evidence>
<evidence type="ECO:0000256" key="2">
    <source>
        <dbReference type="SAM" id="Phobius"/>
    </source>
</evidence>
<keyword evidence="2" id="KW-0812">Transmembrane</keyword>
<reference evidence="4 5" key="1">
    <citation type="submission" date="2024-02" db="EMBL/GenBank/DDBJ databases">
        <title>Rubritalea halochordaticola NBRC 107102.</title>
        <authorList>
            <person name="Ichikawa N."/>
            <person name="Katano-Makiyama Y."/>
            <person name="Hidaka K."/>
        </authorList>
    </citation>
    <scope>NUCLEOTIDE SEQUENCE [LARGE SCALE GENOMIC DNA]</scope>
    <source>
        <strain evidence="4 5">NBRC 107102</strain>
    </source>
</reference>
<organism evidence="4 5">
    <name type="scientific">Rubritalea halochordaticola</name>
    <dbReference type="NCBI Taxonomy" id="714537"/>
    <lineage>
        <taxon>Bacteria</taxon>
        <taxon>Pseudomonadati</taxon>
        <taxon>Verrucomicrobiota</taxon>
        <taxon>Verrucomicrobiia</taxon>
        <taxon>Verrucomicrobiales</taxon>
        <taxon>Rubritaleaceae</taxon>
        <taxon>Rubritalea</taxon>
    </lineage>
</organism>
<keyword evidence="2" id="KW-1133">Transmembrane helix</keyword>
<dbReference type="Proteomes" id="UP001424741">
    <property type="component" value="Unassembled WGS sequence"/>
</dbReference>